<reference evidence="6" key="1">
    <citation type="submission" date="2019-01" db="EMBL/GenBank/DDBJ databases">
        <title>Sphingorhabdus lacus sp.nov., isolated from an oligotrophic freshwater lake.</title>
        <authorList>
            <person name="Park M."/>
        </authorList>
    </citation>
    <scope>NUCLEOTIDE SEQUENCE [LARGE SCALE GENOMIC DNA]</scope>
    <source>
        <strain evidence="6">IMCC1753</strain>
    </source>
</reference>
<dbReference type="InterPro" id="IPR050498">
    <property type="entry name" value="Ycf3"/>
</dbReference>
<evidence type="ECO:0000259" key="4">
    <source>
        <dbReference type="Pfam" id="PF12969"/>
    </source>
</evidence>
<feature type="domain" description="DUF3857" evidence="4">
    <location>
        <begin position="61"/>
        <end position="204"/>
    </location>
</feature>
<dbReference type="Proteomes" id="UP000428803">
    <property type="component" value="Chromosome"/>
</dbReference>
<evidence type="ECO:0000256" key="2">
    <source>
        <dbReference type="ARBA" id="ARBA00022803"/>
    </source>
</evidence>
<keyword evidence="1" id="KW-0677">Repeat</keyword>
<dbReference type="PROSITE" id="PS50005">
    <property type="entry name" value="TPR"/>
    <property type="match status" value="1"/>
</dbReference>
<evidence type="ECO:0000256" key="3">
    <source>
        <dbReference type="PROSITE-ProRule" id="PRU00339"/>
    </source>
</evidence>
<evidence type="ECO:0000256" key="1">
    <source>
        <dbReference type="ARBA" id="ARBA00022737"/>
    </source>
</evidence>
<evidence type="ECO:0000313" key="5">
    <source>
        <dbReference type="EMBL" id="QGY82135.1"/>
    </source>
</evidence>
<dbReference type="PANTHER" id="PTHR44858">
    <property type="entry name" value="TETRATRICOPEPTIDE REPEAT PROTEIN 6"/>
    <property type="match status" value="1"/>
</dbReference>
<dbReference type="PANTHER" id="PTHR44858:SF1">
    <property type="entry name" value="UDP-N-ACETYLGLUCOSAMINE--PEPTIDE N-ACETYLGLUCOSAMINYLTRANSFERASE SPINDLY-RELATED"/>
    <property type="match status" value="1"/>
</dbReference>
<protein>
    <submittedName>
        <fullName evidence="5">Tetratricopeptide repeat protein</fullName>
    </submittedName>
</protein>
<dbReference type="SMART" id="SM00028">
    <property type="entry name" value="TPR"/>
    <property type="match status" value="3"/>
</dbReference>
<evidence type="ECO:0000313" key="6">
    <source>
        <dbReference type="Proteomes" id="UP000428803"/>
    </source>
</evidence>
<dbReference type="EMBL" id="CP035733">
    <property type="protein sequence ID" value="QGY82135.1"/>
    <property type="molecule type" value="Genomic_DNA"/>
</dbReference>
<keyword evidence="2 3" id="KW-0802">TPR repeat</keyword>
<dbReference type="Pfam" id="PF12969">
    <property type="entry name" value="DUF3857"/>
    <property type="match status" value="1"/>
</dbReference>
<dbReference type="Gene3D" id="3.10.620.30">
    <property type="match status" value="1"/>
</dbReference>
<name>A0A6I6L7S4_9SPHN</name>
<accession>A0A6I6L7S4</accession>
<dbReference type="Pfam" id="PF13432">
    <property type="entry name" value="TPR_16"/>
    <property type="match status" value="1"/>
</dbReference>
<gene>
    <name evidence="5" type="ORF">EUU25_03660</name>
</gene>
<dbReference type="SUPFAM" id="SSF48452">
    <property type="entry name" value="TPR-like"/>
    <property type="match status" value="1"/>
</dbReference>
<dbReference type="InterPro" id="IPR011990">
    <property type="entry name" value="TPR-like_helical_dom_sf"/>
</dbReference>
<dbReference type="OrthoDB" id="98874at2"/>
<dbReference type="Gene3D" id="2.60.40.3140">
    <property type="match status" value="1"/>
</dbReference>
<dbReference type="InterPro" id="IPR024618">
    <property type="entry name" value="DUF3857"/>
</dbReference>
<keyword evidence="6" id="KW-1185">Reference proteome</keyword>
<dbReference type="AlphaFoldDB" id="A0A6I6L7S4"/>
<organism evidence="5 6">
    <name type="scientific">Sphingorhabdus lacus</name>
    <dbReference type="NCBI Taxonomy" id="392610"/>
    <lineage>
        <taxon>Bacteria</taxon>
        <taxon>Pseudomonadati</taxon>
        <taxon>Pseudomonadota</taxon>
        <taxon>Alphaproteobacteria</taxon>
        <taxon>Sphingomonadales</taxon>
        <taxon>Sphingomonadaceae</taxon>
        <taxon>Sphingorhabdus</taxon>
    </lineage>
</organism>
<feature type="repeat" description="TPR" evidence="3">
    <location>
        <begin position="703"/>
        <end position="736"/>
    </location>
</feature>
<dbReference type="GO" id="GO:0009279">
    <property type="term" value="C:cell outer membrane"/>
    <property type="evidence" value="ECO:0007669"/>
    <property type="project" value="TreeGrafter"/>
</dbReference>
<dbReference type="GO" id="GO:0046813">
    <property type="term" value="P:receptor-mediated virion attachment to host cell"/>
    <property type="evidence" value="ECO:0007669"/>
    <property type="project" value="TreeGrafter"/>
</dbReference>
<dbReference type="InterPro" id="IPR019734">
    <property type="entry name" value="TPR_rpt"/>
</dbReference>
<dbReference type="KEGG" id="slaa:EUU25_03660"/>
<proteinExistence type="predicted"/>
<sequence length="919" mass="100361">MISGPAIAGDVPLYDTVPSWVTSVKLAQGQKQSAAGGPILLDLQQRIEGPTVWSFVDMAMSLDTPEALSQSNNITLPWNPDKGDLIVHQLTIIRGTEEIDVLASGQKFTVLRREQQLERRELTGILTATIAVEGLRVGDILRLRFSTTMKDKALNGRAQVIQSLIAEPFVIPSAGYRLLWGEGDKVKSKIFAEKVRSKRERKGTFEELAIELPLPKQSDLPSDAPGRFNNPQIIESSTFEDWADVSKVMAPLYATDGLLPPGSAVLAEVEAIMSATQDPMVRTAKALQLVQDKIRYLAVGMDGGNYIPQSPSKTWEVRYGDCKAKTLLLLAMLDVMNIEAEPVLAHTVLGDIVPLRVPSALAFNHILVRATINGESLFLDGTGLGSRIEDVRDTPALGHLLPLRLEGAELMKMDIREPARATIDLTLDADESTSVDLPSVADVTMVVRGELANTLTLASTQLAEKEKQAFIDEFLQRFVGEAQYETLSATVDSDRGTVVLKGKGVFNSGWEMQDRRSEKVFSRAPDLIAFEPDRARPAWANIPVLTAGPELHRFRMRIKLPDGGRGFVMEGDANLQTEIGGVAIKRAANVENGILTVDETFSYLGKEIPASQISTERDLVTTTLARSPRLIAPADTRRRWELEGANSLSQLNSIKAVYKKTRADADVDNISPLTSSWSFLNGIGDYRGASEILTQQIAILPSADAYLSRASARYELGDAKGALSDAQEARKLDPSSSSAVVSVATYTAELGELDKAVALLDERIALGGKTRDEYRSSKASLLGEHGKVDAALSELDRLNLDKPGTPSLLNERCWLKGTQNIELPSALKDCTSAIELSESSTTILDSRALVWFRMGRYEEALQDLDAVLLQAPGFAESRFLRSIVYARLGKAKEAAADLAVARRMSPSVERKYARFGLKH</sequence>
<dbReference type="Gene3D" id="1.25.40.10">
    <property type="entry name" value="Tetratricopeptide repeat domain"/>
    <property type="match status" value="2"/>
</dbReference>